<dbReference type="UniPathway" id="UPA00908">
    <property type="reaction ID" value="UER00885"/>
</dbReference>
<dbReference type="EC" id="3.6.1.40" evidence="2"/>
<dbReference type="Proteomes" id="UP000033452">
    <property type="component" value="Unassembled WGS sequence"/>
</dbReference>
<dbReference type="OrthoDB" id="9793035at2"/>
<dbReference type="HAMAP" id="MF_01550">
    <property type="entry name" value="GppA"/>
    <property type="match status" value="1"/>
</dbReference>
<dbReference type="InterPro" id="IPR003695">
    <property type="entry name" value="Ppx_GppA_N"/>
</dbReference>
<keyword evidence="6" id="KW-1185">Reference proteome</keyword>
<dbReference type="PANTHER" id="PTHR30005:SF0">
    <property type="entry name" value="RETROGRADE REGULATION PROTEIN 2"/>
    <property type="match status" value="1"/>
</dbReference>
<dbReference type="GO" id="GO:0015974">
    <property type="term" value="P:guanosine pentaphosphate catabolic process"/>
    <property type="evidence" value="ECO:0007669"/>
    <property type="project" value="InterPro"/>
</dbReference>
<dbReference type="InterPro" id="IPR048950">
    <property type="entry name" value="Ppx_GppA_C"/>
</dbReference>
<dbReference type="NCBIfam" id="NF008260">
    <property type="entry name" value="PRK11031.1"/>
    <property type="match status" value="1"/>
</dbReference>
<evidence type="ECO:0000259" key="4">
    <source>
        <dbReference type="Pfam" id="PF21447"/>
    </source>
</evidence>
<dbReference type="Gene3D" id="3.30.420.40">
    <property type="match status" value="1"/>
</dbReference>
<dbReference type="EMBL" id="JXYA01000037">
    <property type="protein sequence ID" value="KJZ07501.1"/>
    <property type="molecule type" value="Genomic_DNA"/>
</dbReference>
<organism evidence="5 6">
    <name type="scientific">Pseudoalteromonas rubra</name>
    <dbReference type="NCBI Taxonomy" id="43658"/>
    <lineage>
        <taxon>Bacteria</taxon>
        <taxon>Pseudomonadati</taxon>
        <taxon>Pseudomonadota</taxon>
        <taxon>Gammaproteobacteria</taxon>
        <taxon>Alteromonadales</taxon>
        <taxon>Pseudoalteromonadaceae</taxon>
        <taxon>Pseudoalteromonas</taxon>
    </lineage>
</organism>
<dbReference type="PANTHER" id="PTHR30005">
    <property type="entry name" value="EXOPOLYPHOSPHATASE"/>
    <property type="match status" value="1"/>
</dbReference>
<evidence type="ECO:0000313" key="5">
    <source>
        <dbReference type="EMBL" id="KJZ07501.1"/>
    </source>
</evidence>
<dbReference type="GO" id="GO:0015970">
    <property type="term" value="P:guanosine tetraphosphate biosynthetic process"/>
    <property type="evidence" value="ECO:0007669"/>
    <property type="project" value="UniProtKB-UniRule"/>
</dbReference>
<dbReference type="GO" id="GO:0015949">
    <property type="term" value="P:nucleobase-containing small molecule interconversion"/>
    <property type="evidence" value="ECO:0007669"/>
    <property type="project" value="TreeGrafter"/>
</dbReference>
<dbReference type="FunFam" id="3.30.420.150:FF:000001">
    <property type="entry name" value="Guanosine-5'-triphosphate,3'-diphosphate pyrophosphatase"/>
    <property type="match status" value="1"/>
</dbReference>
<dbReference type="Gene3D" id="1.10.3210.10">
    <property type="entry name" value="Hypothetical protein af1432"/>
    <property type="match status" value="1"/>
</dbReference>
<dbReference type="GO" id="GO:0008894">
    <property type="term" value="F:guanosine-5'-triphosphate,3'-diphosphate diphosphatase activity"/>
    <property type="evidence" value="ECO:0007669"/>
    <property type="project" value="UniProtKB-UniRule"/>
</dbReference>
<sequence>MVQKSPHENVYAVIDLGSNSFHMLIAKHMAGGVHTIGRVKRKVRLAAGLDEQNLLSEEAMQRGWECLSLFAERLQDIPAGNIRIVATATLRLATNANVFKLRAEEILGHPISIISGEEEARSIYKGVAHTSACQGRQLVVDIGGASTEIVIGQGFEAHLYHSLNMGCVTYLERYFSDGALSEANFAAATAAAHSVVAPFATQYKTAGWELAIGASGTVQAIQEIFAALGLDELLTLDKLQAIRKQAIQFKSIEQLELPGLSEERRLVFVSGLAILIALFEALQIERMGLAGGALREGVLYSMIDQLNQADIRKRTLDGFMSRYHVDTSQAARVFEICKILLKQLEAPMQFDFQNACDLLSAAASMHEIGLVVDYKSYHQHSAYILKHTGMPGYSRVQKQMVVALVGNHRLDVEESLLSQFGNHQGLIELLVRILRVAVILSMRRQDDVLPDLYITATEPETLTLTLPGDWLHEHPLMRSELESEAGYQEKAGWILKIERD</sequence>
<dbReference type="SUPFAM" id="SSF109604">
    <property type="entry name" value="HD-domain/PDEase-like"/>
    <property type="match status" value="1"/>
</dbReference>
<comment type="pathway">
    <text evidence="2">Purine metabolism; ppGpp biosynthesis; ppGpp from GTP: step 2/2.</text>
</comment>
<dbReference type="PIRSF" id="PIRSF001267">
    <property type="entry name" value="Pyrophosphatase_GppA_Ppx"/>
    <property type="match status" value="1"/>
</dbReference>
<dbReference type="InterPro" id="IPR043129">
    <property type="entry name" value="ATPase_NBD"/>
</dbReference>
<keyword evidence="1 2" id="KW-0378">Hydrolase</keyword>
<dbReference type="Pfam" id="PF21447">
    <property type="entry name" value="Ppx-GppA_III"/>
    <property type="match status" value="1"/>
</dbReference>
<dbReference type="FunFam" id="3.30.420.40:FF:000023">
    <property type="entry name" value="Guanosine-5'-triphosphate,3'-diphosphate pyrophosphatase"/>
    <property type="match status" value="1"/>
</dbReference>
<comment type="caution">
    <text evidence="5">The sequence shown here is derived from an EMBL/GenBank/DDBJ whole genome shotgun (WGS) entry which is preliminary data.</text>
</comment>
<evidence type="ECO:0000256" key="1">
    <source>
        <dbReference type="ARBA" id="ARBA00022801"/>
    </source>
</evidence>
<evidence type="ECO:0000313" key="6">
    <source>
        <dbReference type="Proteomes" id="UP000033452"/>
    </source>
</evidence>
<dbReference type="SUPFAM" id="SSF53067">
    <property type="entry name" value="Actin-like ATPase domain"/>
    <property type="match status" value="2"/>
</dbReference>
<evidence type="ECO:0000259" key="3">
    <source>
        <dbReference type="Pfam" id="PF02541"/>
    </source>
</evidence>
<comment type="function">
    <text evidence="2">Catalyzes the conversion of pppGpp to ppGpp. Guanosine pentaphosphate (pppGpp) is a cytoplasmic signaling molecule which together with ppGpp controls the 'stringent response', an adaptive process that allows bacteria to respond to amino acid starvation, resulting in the coordinated regulation of numerous cellular activities.</text>
</comment>
<comment type="similarity">
    <text evidence="2">Belongs to the GppA/Ppx family. GppA subfamily.</text>
</comment>
<reference evidence="5 6" key="1">
    <citation type="journal article" date="2015" name="BMC Genomics">
        <title>Genome mining reveals unlocked bioactive potential of marine Gram-negative bacteria.</title>
        <authorList>
            <person name="Machado H."/>
            <person name="Sonnenschein E.C."/>
            <person name="Melchiorsen J."/>
            <person name="Gram L."/>
        </authorList>
    </citation>
    <scope>NUCLEOTIDE SEQUENCE [LARGE SCALE GENOMIC DNA]</scope>
    <source>
        <strain evidence="5 6">S2471</strain>
    </source>
</reference>
<evidence type="ECO:0000256" key="2">
    <source>
        <dbReference type="HAMAP-Rule" id="MF_01550"/>
    </source>
</evidence>
<dbReference type="InterPro" id="IPR023709">
    <property type="entry name" value="Guo-5TP_3DP_PyrP"/>
</dbReference>
<feature type="domain" description="Ppx/GppA phosphatase N-terminal" evidence="3">
    <location>
        <begin position="24"/>
        <end position="304"/>
    </location>
</feature>
<dbReference type="Pfam" id="PF02541">
    <property type="entry name" value="Ppx-GppA"/>
    <property type="match status" value="1"/>
</dbReference>
<protein>
    <recommendedName>
        <fullName evidence="2">Guanosine-5'-triphosphate,3'-diphosphate pyrophosphatase</fullName>
        <ecNumber evidence="2">3.6.1.40</ecNumber>
    </recommendedName>
    <alternativeName>
        <fullName evidence="2">Guanosine pentaphosphate phosphohydrolase</fullName>
    </alternativeName>
    <alternativeName>
        <fullName evidence="2">pppGpp-5'-phosphohydrolase</fullName>
    </alternativeName>
</protein>
<dbReference type="RefSeq" id="WP_046005895.1">
    <property type="nucleotide sequence ID" value="NZ_JXYA01000037.1"/>
</dbReference>
<proteinExistence type="inferred from homology"/>
<name>A0A0F4QIQ5_9GAMM</name>
<feature type="domain" description="Ppx/GppA phosphatase C-terminal" evidence="4">
    <location>
        <begin position="311"/>
        <end position="484"/>
    </location>
</feature>
<gene>
    <name evidence="2" type="primary">gppA</name>
    <name evidence="5" type="ORF">TW77_15280</name>
</gene>
<dbReference type="PATRIC" id="fig|43658.5.peg.3232"/>
<accession>A0A0F4QIQ5</accession>
<dbReference type="InterPro" id="IPR050273">
    <property type="entry name" value="GppA/Ppx_hydrolase"/>
</dbReference>
<comment type="catalytic activity">
    <reaction evidence="2">
        <text>guanosine 3'-diphosphate 5'-triphosphate + H2O = guanosine 3',5'-bis(diphosphate) + phosphate + H(+)</text>
        <dbReference type="Rhea" id="RHEA:13073"/>
        <dbReference type="ChEBI" id="CHEBI:15377"/>
        <dbReference type="ChEBI" id="CHEBI:15378"/>
        <dbReference type="ChEBI" id="CHEBI:43474"/>
        <dbReference type="ChEBI" id="CHEBI:77828"/>
        <dbReference type="ChEBI" id="CHEBI:142410"/>
        <dbReference type="EC" id="3.6.1.40"/>
    </reaction>
</comment>
<dbReference type="InterPro" id="IPR030673">
    <property type="entry name" value="PyroPPase_GppA_Ppx"/>
</dbReference>
<dbReference type="Gene3D" id="3.30.420.150">
    <property type="entry name" value="Exopolyphosphatase. Domain 2"/>
    <property type="match status" value="1"/>
</dbReference>
<dbReference type="AlphaFoldDB" id="A0A0F4QIQ5"/>